<reference evidence="1" key="2">
    <citation type="journal article" date="2015" name="Data Brief">
        <title>Shoot transcriptome of the giant reed, Arundo donax.</title>
        <authorList>
            <person name="Barrero R.A."/>
            <person name="Guerrero F.D."/>
            <person name="Moolhuijzen P."/>
            <person name="Goolsby J.A."/>
            <person name="Tidwell J."/>
            <person name="Bellgard S.E."/>
            <person name="Bellgard M.I."/>
        </authorList>
    </citation>
    <scope>NUCLEOTIDE SEQUENCE</scope>
    <source>
        <tissue evidence="1">Shoot tissue taken approximately 20 cm above the soil surface</tissue>
    </source>
</reference>
<proteinExistence type="predicted"/>
<organism evidence="1">
    <name type="scientific">Arundo donax</name>
    <name type="common">Giant reed</name>
    <name type="synonym">Donax arundinaceus</name>
    <dbReference type="NCBI Taxonomy" id="35708"/>
    <lineage>
        <taxon>Eukaryota</taxon>
        <taxon>Viridiplantae</taxon>
        <taxon>Streptophyta</taxon>
        <taxon>Embryophyta</taxon>
        <taxon>Tracheophyta</taxon>
        <taxon>Spermatophyta</taxon>
        <taxon>Magnoliopsida</taxon>
        <taxon>Liliopsida</taxon>
        <taxon>Poales</taxon>
        <taxon>Poaceae</taxon>
        <taxon>PACMAD clade</taxon>
        <taxon>Arundinoideae</taxon>
        <taxon>Arundineae</taxon>
        <taxon>Arundo</taxon>
    </lineage>
</organism>
<name>A0A0A8Z677_ARUDO</name>
<dbReference type="EMBL" id="GBRH01263584">
    <property type="protein sequence ID" value="JAD34311.1"/>
    <property type="molecule type" value="Transcribed_RNA"/>
</dbReference>
<accession>A0A0A8Z677</accession>
<evidence type="ECO:0000313" key="1">
    <source>
        <dbReference type="EMBL" id="JAD34311.1"/>
    </source>
</evidence>
<protein>
    <submittedName>
        <fullName evidence="1">Uncharacterized protein</fullName>
    </submittedName>
</protein>
<reference evidence="1" key="1">
    <citation type="submission" date="2014-09" db="EMBL/GenBank/DDBJ databases">
        <authorList>
            <person name="Magalhaes I.L.F."/>
            <person name="Oliveira U."/>
            <person name="Santos F.R."/>
            <person name="Vidigal T.H.D.A."/>
            <person name="Brescovit A.D."/>
            <person name="Santos A.J."/>
        </authorList>
    </citation>
    <scope>NUCLEOTIDE SEQUENCE</scope>
    <source>
        <tissue evidence="1">Shoot tissue taken approximately 20 cm above the soil surface</tissue>
    </source>
</reference>
<dbReference type="AlphaFoldDB" id="A0A0A8Z677"/>
<sequence length="28" mass="3048">MHTGIECACRETIGNFEAGLLRVGPRCI</sequence>